<dbReference type="InterPro" id="IPR028208">
    <property type="entry name" value="Effector_pro_NleD-like"/>
</dbReference>
<reference evidence="3" key="2">
    <citation type="journal article" date="2024" name="Nature">
        <title>Anoxygenic phototroph of the Chloroflexota uses a type I reaction centre.</title>
        <authorList>
            <person name="Tsuji J.M."/>
            <person name="Shaw N.A."/>
            <person name="Nagashima S."/>
            <person name="Venkiteswaran J.J."/>
            <person name="Schiff S.L."/>
            <person name="Watanabe T."/>
            <person name="Fukui M."/>
            <person name="Hanada S."/>
            <person name="Tank M."/>
            <person name="Neufeld J.D."/>
        </authorList>
    </citation>
    <scope>NUCLEOTIDE SEQUENCE</scope>
    <source>
        <strain evidence="3">L227-S17</strain>
        <plasmid evidence="3 5">unnamed2</plasmid>
    </source>
</reference>
<evidence type="ECO:0000256" key="1">
    <source>
        <dbReference type="SAM" id="MobiDB-lite"/>
    </source>
</evidence>
<feature type="region of interest" description="Disordered" evidence="1">
    <location>
        <begin position="1"/>
        <end position="38"/>
    </location>
</feature>
<evidence type="ECO:0000313" key="4">
    <source>
        <dbReference type="Proteomes" id="UP000521676"/>
    </source>
</evidence>
<accession>A0A8T7M4V9</accession>
<keyword evidence="5" id="KW-1185">Reference proteome</keyword>
<dbReference type="EMBL" id="JACATZ010000002">
    <property type="protein sequence ID" value="NWJ47137.1"/>
    <property type="molecule type" value="Genomic_DNA"/>
</dbReference>
<dbReference type="EMBL" id="CP128402">
    <property type="protein sequence ID" value="WJW70300.1"/>
    <property type="molecule type" value="Genomic_DNA"/>
</dbReference>
<dbReference type="Proteomes" id="UP000521676">
    <property type="component" value="Unassembled WGS sequence"/>
</dbReference>
<dbReference type="Pfam" id="PF14891">
    <property type="entry name" value="Peptidase_M91"/>
    <property type="match status" value="1"/>
</dbReference>
<evidence type="ECO:0000313" key="5">
    <source>
        <dbReference type="Proteomes" id="UP001431572"/>
    </source>
</evidence>
<sequence>MDKKTQPHNKSASDRKSLFSETAQIEQVEKPPEFRSTSNLIQLQNKRPAISGPVTPEKILSLQRTVGNRVVQRLLFPNQIHPTQELNRQIGAIDPEIQRTLPEAATYTNLDPTDALLVAVGTAVQNYNTVVSDKLKTAAQYQTAMNRLQGVDRAIYVWFNQVSGVNQRLSASPHYATVKSLTSATEKEHEKLIDSTKNMLDVLPFDDIGLLEPEKTQLKTLWQEIVNNRGKIQILGSTSYKKRVRAELAKILSSPTGRRMLTFLNTPKPGEIRGSLQAKLNNIYISEKLTNLPKDVRKASPDLVEQIGSEATPLGIKDLDPLRSIEAVTEVTSSPIDPLAAPLDATEYPSVDSTHLSNVREAAWGGTARGFAINGKKYTFNANTTGAYVTSFPGQSLDAAKGTRNEIFNPSWVTLGHELGHAANFKAGATTLKKNELLDPLTNNNPDSMIWDNPEELLNIENVENALRNESGLTEREGHQPPAWAGNLVRPIRAALEKPLNELYQSDAAWYDLPQWFTLYTKIHSQTKAAELLDVDRHQELQDEVEAFKIKWTPKKFNAWKKKVALH</sequence>
<dbReference type="Proteomes" id="UP001431572">
    <property type="component" value="Plasmid unnamed2"/>
</dbReference>
<organism evidence="2 4">
    <name type="scientific">Candidatus Chlorohelix allophototropha</name>
    <dbReference type="NCBI Taxonomy" id="3003348"/>
    <lineage>
        <taxon>Bacteria</taxon>
        <taxon>Bacillati</taxon>
        <taxon>Chloroflexota</taxon>
        <taxon>Chloroflexia</taxon>
        <taxon>Candidatus Chloroheliales</taxon>
        <taxon>Candidatus Chloroheliaceae</taxon>
        <taxon>Candidatus Chlorohelix</taxon>
    </lineage>
</organism>
<geneLocation type="plasmid" evidence="3 5">
    <name>unnamed2</name>
</geneLocation>
<proteinExistence type="predicted"/>
<reference evidence="2 4" key="1">
    <citation type="submission" date="2020-06" db="EMBL/GenBank/DDBJ databases">
        <title>Anoxygenic phototrophic Chloroflexota member uses a Type I reaction center.</title>
        <authorList>
            <person name="Tsuji J.M."/>
            <person name="Shaw N.A."/>
            <person name="Nagashima S."/>
            <person name="Venkiteswaran J."/>
            <person name="Schiff S.L."/>
            <person name="Hanada S."/>
            <person name="Tank M."/>
            <person name="Neufeld J.D."/>
        </authorList>
    </citation>
    <scope>NUCLEOTIDE SEQUENCE [LARGE SCALE GENOMIC DNA]</scope>
    <source>
        <strain evidence="2">L227-S17</strain>
    </source>
</reference>
<evidence type="ECO:0000313" key="3">
    <source>
        <dbReference type="EMBL" id="WJW70300.1"/>
    </source>
</evidence>
<protein>
    <submittedName>
        <fullName evidence="3">Type III secretion system effector protein</fullName>
    </submittedName>
</protein>
<dbReference type="AlphaFoldDB" id="A0A8T7M4V9"/>
<evidence type="ECO:0000313" key="2">
    <source>
        <dbReference type="EMBL" id="NWJ47137.1"/>
    </source>
</evidence>
<feature type="compositionally biased region" description="Basic and acidic residues" evidence="1">
    <location>
        <begin position="1"/>
        <end position="18"/>
    </location>
</feature>
<gene>
    <name evidence="2" type="ORF">HXX08_14850</name>
    <name evidence="3" type="ORF">OZ401_005031</name>
</gene>
<name>A0A8T7M4V9_9CHLR</name>
<dbReference type="RefSeq" id="WP_341472171.1">
    <property type="nucleotide sequence ID" value="NZ_CP128402.1"/>
</dbReference>
<keyword evidence="3" id="KW-0614">Plasmid</keyword>